<gene>
    <name evidence="4" type="ORF">BD310DRAFT_972823</name>
</gene>
<comment type="catalytic activity">
    <reaction evidence="1">
        <text>trans-3-hydroxy-L-proline = 1-pyrroline-2-carboxylate + H2O</text>
        <dbReference type="Rhea" id="RHEA:10320"/>
        <dbReference type="ChEBI" id="CHEBI:15377"/>
        <dbReference type="ChEBI" id="CHEBI:39785"/>
        <dbReference type="ChEBI" id="CHEBI:57938"/>
        <dbReference type="EC" id="4.2.1.77"/>
    </reaction>
</comment>
<dbReference type="GO" id="GO:0050346">
    <property type="term" value="F:trans-L-3-hydroxyproline dehydratase activity"/>
    <property type="evidence" value="ECO:0007669"/>
    <property type="project" value="UniProtKB-EC"/>
</dbReference>
<evidence type="ECO:0000256" key="3">
    <source>
        <dbReference type="ARBA" id="ARBA00013105"/>
    </source>
</evidence>
<accession>A0A4Q9Q9Y3</accession>
<dbReference type="PANTHER" id="PTHR33442">
    <property type="entry name" value="TRANS-3-HYDROXY-L-PROLINE DEHYDRATASE"/>
    <property type="match status" value="1"/>
</dbReference>
<dbReference type="EC" id="4.2.1.77" evidence="3"/>
<dbReference type="AlphaFoldDB" id="A0A4Q9Q9Y3"/>
<evidence type="ECO:0000256" key="1">
    <source>
        <dbReference type="ARBA" id="ARBA00001148"/>
    </source>
</evidence>
<dbReference type="SUPFAM" id="SSF54506">
    <property type="entry name" value="Diaminopimelate epimerase-like"/>
    <property type="match status" value="1"/>
</dbReference>
<keyword evidence="5" id="KW-1185">Reference proteome</keyword>
<protein>
    <recommendedName>
        <fullName evidence="3">trans-L-3-hydroxyproline dehydratase</fullName>
        <ecNumber evidence="3">4.2.1.77</ecNumber>
    </recommendedName>
</protein>
<dbReference type="SFLD" id="SFLDS00028">
    <property type="entry name" value="Proline_Racemase"/>
    <property type="match status" value="1"/>
</dbReference>
<dbReference type="Gene3D" id="3.10.310.10">
    <property type="entry name" value="Diaminopimelate Epimerase, Chain A, domain 1"/>
    <property type="match status" value="2"/>
</dbReference>
<evidence type="ECO:0000313" key="5">
    <source>
        <dbReference type="Proteomes" id="UP000292082"/>
    </source>
</evidence>
<dbReference type="EMBL" id="ML145086">
    <property type="protein sequence ID" value="TBU64453.1"/>
    <property type="molecule type" value="Genomic_DNA"/>
</dbReference>
<dbReference type="Proteomes" id="UP000292082">
    <property type="component" value="Unassembled WGS sequence"/>
</dbReference>
<dbReference type="PANTHER" id="PTHR33442:SF1">
    <property type="entry name" value="TRANS-3-HYDROXY-L-PROLINE DEHYDRATASE"/>
    <property type="match status" value="1"/>
</dbReference>
<name>A0A4Q9Q9Y3_9APHY</name>
<dbReference type="STRING" id="114155.A0A4Q9Q9Y3"/>
<comment type="similarity">
    <text evidence="2">Belongs to the proline racemase family.</text>
</comment>
<proteinExistence type="inferred from homology"/>
<dbReference type="Pfam" id="PF05544">
    <property type="entry name" value="Pro_racemase"/>
    <property type="match status" value="1"/>
</dbReference>
<dbReference type="InterPro" id="IPR008794">
    <property type="entry name" value="Pro_racemase_fam"/>
</dbReference>
<reference evidence="4 5" key="1">
    <citation type="submission" date="2019-01" db="EMBL/GenBank/DDBJ databases">
        <title>Draft genome sequences of three monokaryotic isolates of the white-rot basidiomycete fungus Dichomitus squalens.</title>
        <authorList>
            <consortium name="DOE Joint Genome Institute"/>
            <person name="Lopez S.C."/>
            <person name="Andreopoulos B."/>
            <person name="Pangilinan J."/>
            <person name="Lipzen A."/>
            <person name="Riley R."/>
            <person name="Ahrendt S."/>
            <person name="Ng V."/>
            <person name="Barry K."/>
            <person name="Daum C."/>
            <person name="Grigoriev I.V."/>
            <person name="Hilden K.S."/>
            <person name="Makela M.R."/>
            <person name="de Vries R.P."/>
        </authorList>
    </citation>
    <scope>NUCLEOTIDE SEQUENCE [LARGE SCALE GENOMIC DNA]</scope>
    <source>
        <strain evidence="4 5">CBS 464.89</strain>
    </source>
</reference>
<evidence type="ECO:0000256" key="2">
    <source>
        <dbReference type="ARBA" id="ARBA00007529"/>
    </source>
</evidence>
<organism evidence="4 5">
    <name type="scientific">Dichomitus squalens</name>
    <dbReference type="NCBI Taxonomy" id="114155"/>
    <lineage>
        <taxon>Eukaryota</taxon>
        <taxon>Fungi</taxon>
        <taxon>Dikarya</taxon>
        <taxon>Basidiomycota</taxon>
        <taxon>Agaricomycotina</taxon>
        <taxon>Agaricomycetes</taxon>
        <taxon>Polyporales</taxon>
        <taxon>Polyporaceae</taxon>
        <taxon>Dichomitus</taxon>
    </lineage>
</organism>
<sequence>MFNTPTHVIVVSHILLDWRLSSPDWLHALPSGPPSLQNAPAYDYEIADDVSMPSVLLSAKQRCFSPSEHPPTRIIVQGYPFLEGDTLLEKRTYAKEKVDGLRQRLMREPRGHKEMYGAILVPETEKTRCGEADIGVLFCHNEGYSTMCGHATIALGRFLIDTQDEAVFPRRKQVAFDAAKRECKLRLHAPCGVVDVAVPSQVEDDGRVRSDPKREVQFVSVRSFAAATDVVIEVPEEQVWPALCGTGRRAVKVDVAYGGAFYAIVQEQELGFGRVRDGGVDLRRLDEATAVVKQLVGARVELFRGHGLERDLEYLYGVIVVEEGEGRAGLGGLEGRLGVCFFADQQVDRSPTGSGVSARVALARAKGLLGAGERVRFDSVLSARRGGEAGAFVGSDAGAGRVRVEGRAFYTGASAFAVEDAFSRQGFLL</sequence>
<evidence type="ECO:0000313" key="4">
    <source>
        <dbReference type="EMBL" id="TBU64453.1"/>
    </source>
</evidence>